<dbReference type="Pfam" id="PF03765">
    <property type="entry name" value="CRAL_TRIO_N"/>
    <property type="match status" value="1"/>
</dbReference>
<evidence type="ECO:0000313" key="2">
    <source>
        <dbReference type="EMBL" id="KAF8778014.1"/>
    </source>
</evidence>
<keyword evidence="3" id="KW-1185">Reference proteome</keyword>
<proteinExistence type="predicted"/>
<feature type="domain" description="CRAL-TRIO" evidence="1">
    <location>
        <begin position="94"/>
        <end position="257"/>
    </location>
</feature>
<gene>
    <name evidence="2" type="ORF">HNY73_014789</name>
</gene>
<dbReference type="Pfam" id="PF00650">
    <property type="entry name" value="CRAL_TRIO"/>
    <property type="match status" value="1"/>
</dbReference>
<dbReference type="GO" id="GO:1902936">
    <property type="term" value="F:phosphatidylinositol bisphosphate binding"/>
    <property type="evidence" value="ECO:0007669"/>
    <property type="project" value="TreeGrafter"/>
</dbReference>
<dbReference type="SMART" id="SM00516">
    <property type="entry name" value="SEC14"/>
    <property type="match status" value="1"/>
</dbReference>
<dbReference type="CDD" id="cd00170">
    <property type="entry name" value="SEC14"/>
    <property type="match status" value="1"/>
</dbReference>
<dbReference type="PRINTS" id="PR00180">
    <property type="entry name" value="CRETINALDHBP"/>
</dbReference>
<dbReference type="EMBL" id="JABXBU010002072">
    <property type="protein sequence ID" value="KAF8778014.1"/>
    <property type="molecule type" value="Genomic_DNA"/>
</dbReference>
<organism evidence="2 3">
    <name type="scientific">Argiope bruennichi</name>
    <name type="common">Wasp spider</name>
    <name type="synonym">Aranea bruennichi</name>
    <dbReference type="NCBI Taxonomy" id="94029"/>
    <lineage>
        <taxon>Eukaryota</taxon>
        <taxon>Metazoa</taxon>
        <taxon>Ecdysozoa</taxon>
        <taxon>Arthropoda</taxon>
        <taxon>Chelicerata</taxon>
        <taxon>Arachnida</taxon>
        <taxon>Araneae</taxon>
        <taxon>Araneomorphae</taxon>
        <taxon>Entelegynae</taxon>
        <taxon>Araneoidea</taxon>
        <taxon>Araneidae</taxon>
        <taxon>Argiope</taxon>
    </lineage>
</organism>
<dbReference type="InterPro" id="IPR036865">
    <property type="entry name" value="CRAL-TRIO_dom_sf"/>
</dbReference>
<reference evidence="2" key="2">
    <citation type="submission" date="2020-06" db="EMBL/GenBank/DDBJ databases">
        <authorList>
            <person name="Sheffer M."/>
        </authorList>
    </citation>
    <scope>NUCLEOTIDE SEQUENCE</scope>
</reference>
<accession>A0A8T0ERX1</accession>
<dbReference type="Gene3D" id="3.40.525.10">
    <property type="entry name" value="CRAL-TRIO lipid binding domain"/>
    <property type="match status" value="1"/>
</dbReference>
<dbReference type="SMART" id="SM01100">
    <property type="entry name" value="CRAL_TRIO_N"/>
    <property type="match status" value="1"/>
</dbReference>
<comment type="caution">
    <text evidence="2">The sequence shown here is derived from an EMBL/GenBank/DDBJ whole genome shotgun (WGS) entry which is preliminary data.</text>
</comment>
<dbReference type="InterPro" id="IPR036273">
    <property type="entry name" value="CRAL/TRIO_N_dom_sf"/>
</dbReference>
<evidence type="ECO:0000259" key="1">
    <source>
        <dbReference type="PROSITE" id="PS50191"/>
    </source>
</evidence>
<dbReference type="SUPFAM" id="SSF46938">
    <property type="entry name" value="CRAL/TRIO N-terminal domain"/>
    <property type="match status" value="1"/>
</dbReference>
<dbReference type="PANTHER" id="PTHR10174:SF130">
    <property type="entry name" value="ALPHA-TOCOPHEROL TRANSFER PROTEIN-LIKE"/>
    <property type="match status" value="1"/>
</dbReference>
<dbReference type="AlphaFoldDB" id="A0A8T0ERX1"/>
<dbReference type="Gene3D" id="1.20.5.1200">
    <property type="entry name" value="Alpha-tocopherol transfer"/>
    <property type="match status" value="1"/>
</dbReference>
<dbReference type="InterPro" id="IPR001251">
    <property type="entry name" value="CRAL-TRIO_dom"/>
</dbReference>
<dbReference type="Proteomes" id="UP000807504">
    <property type="component" value="Unassembled WGS sequence"/>
</dbReference>
<evidence type="ECO:0000313" key="3">
    <source>
        <dbReference type="Proteomes" id="UP000807504"/>
    </source>
</evidence>
<reference evidence="2" key="1">
    <citation type="journal article" date="2020" name="bioRxiv">
        <title>Chromosome-level reference genome of the European wasp spider Argiope bruennichi: a resource for studies on range expansion and evolutionary adaptation.</title>
        <authorList>
            <person name="Sheffer M.M."/>
            <person name="Hoppe A."/>
            <person name="Krehenwinkel H."/>
            <person name="Uhl G."/>
            <person name="Kuss A.W."/>
            <person name="Jensen L."/>
            <person name="Jensen C."/>
            <person name="Gillespie R.G."/>
            <person name="Hoff K.J."/>
            <person name="Prost S."/>
        </authorList>
    </citation>
    <scope>NUCLEOTIDE SEQUENCE</scope>
</reference>
<dbReference type="Gene3D" id="1.10.8.20">
    <property type="entry name" value="N-terminal domain of phosphatidylinositol transfer protein sec14p"/>
    <property type="match status" value="1"/>
</dbReference>
<dbReference type="PROSITE" id="PS50191">
    <property type="entry name" value="CRAL_TRIO"/>
    <property type="match status" value="1"/>
</dbReference>
<name>A0A8T0ERX1_ARGBR</name>
<dbReference type="InterPro" id="IPR011074">
    <property type="entry name" value="CRAL/TRIO_N_dom"/>
</dbReference>
<protein>
    <submittedName>
        <fullName evidence="2">Alpha-tocopherol transfer protein-like</fullName>
    </submittedName>
</protein>
<dbReference type="PANTHER" id="PTHR10174">
    <property type="entry name" value="ALPHA-TOCOPHEROL TRANSFER PROTEIN-RELATED"/>
    <property type="match status" value="1"/>
</dbReference>
<sequence>MPIPVWEEEMTPEIRKIAEKELGETPEIKEKALKELRRLINEESDFRPQTNDTFLLRFLRAKKYDVKRAYKTLQNYYIFKARYSGIMTDFTPKDVKNVIEMNNMLLMPYRHPSGAAVGYARLAHFDIEKVTKEEIFATALIGLEYILQFEASQVCGYIIILDWSKISMRILKHWLSPTFLYRGIRLVQDCVPCRAKGFHVINEPFFFNVAINLVKSLLSEKLMKRIFFHGSNLKSLHKHIPPSILPEELGGEIGPLSSHVPNMYSNILDRENAYEKLNKYGFQEKKIQHLKKQNTRNVFL</sequence>
<dbReference type="GO" id="GO:0016020">
    <property type="term" value="C:membrane"/>
    <property type="evidence" value="ECO:0007669"/>
    <property type="project" value="TreeGrafter"/>
</dbReference>
<dbReference type="SUPFAM" id="SSF52087">
    <property type="entry name" value="CRAL/TRIO domain"/>
    <property type="match status" value="1"/>
</dbReference>